<gene>
    <name evidence="1" type="ORF">POPTR_005G082150</name>
</gene>
<sequence>MKTGGFAVDFFDAMRRPGDWLIILVGPEKRLRGRQTEEWLIRAPRKGPDLV</sequence>
<dbReference type="InParanoid" id="A0A3N7G8P2"/>
<dbReference type="EMBL" id="CM009294">
    <property type="protein sequence ID" value="RQO90248.1"/>
    <property type="molecule type" value="Genomic_DNA"/>
</dbReference>
<evidence type="ECO:0000313" key="1">
    <source>
        <dbReference type="EMBL" id="RQO90248.1"/>
    </source>
</evidence>
<protein>
    <submittedName>
        <fullName evidence="1">Uncharacterized protein</fullName>
    </submittedName>
</protein>
<reference evidence="1 2" key="1">
    <citation type="journal article" date="2006" name="Science">
        <title>The genome of black cottonwood, Populus trichocarpa (Torr. &amp; Gray).</title>
        <authorList>
            <person name="Tuskan G.A."/>
            <person name="Difazio S."/>
            <person name="Jansson S."/>
            <person name="Bohlmann J."/>
            <person name="Grigoriev I."/>
            <person name="Hellsten U."/>
            <person name="Putnam N."/>
            <person name="Ralph S."/>
            <person name="Rombauts S."/>
            <person name="Salamov A."/>
            <person name="Schein J."/>
            <person name="Sterck L."/>
            <person name="Aerts A."/>
            <person name="Bhalerao R.R."/>
            <person name="Bhalerao R.P."/>
            <person name="Blaudez D."/>
            <person name="Boerjan W."/>
            <person name="Brun A."/>
            <person name="Brunner A."/>
            <person name="Busov V."/>
            <person name="Campbell M."/>
            <person name="Carlson J."/>
            <person name="Chalot M."/>
            <person name="Chapman J."/>
            <person name="Chen G.L."/>
            <person name="Cooper D."/>
            <person name="Coutinho P.M."/>
            <person name="Couturier J."/>
            <person name="Covert S."/>
            <person name="Cronk Q."/>
            <person name="Cunningham R."/>
            <person name="Davis J."/>
            <person name="Degroeve S."/>
            <person name="Dejardin A."/>
            <person name="Depamphilis C."/>
            <person name="Detter J."/>
            <person name="Dirks B."/>
            <person name="Dubchak I."/>
            <person name="Duplessis S."/>
            <person name="Ehlting J."/>
            <person name="Ellis B."/>
            <person name="Gendler K."/>
            <person name="Goodstein D."/>
            <person name="Gribskov M."/>
            <person name="Grimwood J."/>
            <person name="Groover A."/>
            <person name="Gunter L."/>
            <person name="Hamberger B."/>
            <person name="Heinze B."/>
            <person name="Helariutta Y."/>
            <person name="Henrissat B."/>
            <person name="Holligan D."/>
            <person name="Holt R."/>
            <person name="Huang W."/>
            <person name="Islam-Faridi N."/>
            <person name="Jones S."/>
            <person name="Jones-Rhoades M."/>
            <person name="Jorgensen R."/>
            <person name="Joshi C."/>
            <person name="Kangasjarvi J."/>
            <person name="Karlsson J."/>
            <person name="Kelleher C."/>
            <person name="Kirkpatrick R."/>
            <person name="Kirst M."/>
            <person name="Kohler A."/>
            <person name="Kalluri U."/>
            <person name="Larimer F."/>
            <person name="Leebens-Mack J."/>
            <person name="Leple J.C."/>
            <person name="Locascio P."/>
            <person name="Lou Y."/>
            <person name="Lucas S."/>
            <person name="Martin F."/>
            <person name="Montanini B."/>
            <person name="Napoli C."/>
            <person name="Nelson D.R."/>
            <person name="Nelson C."/>
            <person name="Nieminen K."/>
            <person name="Nilsson O."/>
            <person name="Pereda V."/>
            <person name="Peter G."/>
            <person name="Philippe R."/>
            <person name="Pilate G."/>
            <person name="Poliakov A."/>
            <person name="Razumovskaya J."/>
            <person name="Richardson P."/>
            <person name="Rinaldi C."/>
            <person name="Ritland K."/>
            <person name="Rouze P."/>
            <person name="Ryaboy D."/>
            <person name="Schmutz J."/>
            <person name="Schrader J."/>
            <person name="Segerman B."/>
            <person name="Shin H."/>
            <person name="Siddiqui A."/>
            <person name="Sterky F."/>
            <person name="Terry A."/>
            <person name="Tsai C.J."/>
            <person name="Uberbacher E."/>
            <person name="Unneberg P."/>
            <person name="Vahala J."/>
            <person name="Wall K."/>
            <person name="Wessler S."/>
            <person name="Yang G."/>
            <person name="Yin T."/>
            <person name="Douglas C."/>
            <person name="Marra M."/>
            <person name="Sandberg G."/>
            <person name="Van de Peer Y."/>
            <person name="Rokhsar D."/>
        </authorList>
    </citation>
    <scope>NUCLEOTIDE SEQUENCE [LARGE SCALE GENOMIC DNA]</scope>
    <source>
        <strain evidence="2">cv. Nisqually</strain>
    </source>
</reference>
<dbReference type="AlphaFoldDB" id="A0A3N7G8P2"/>
<accession>A0A3N7G8P2</accession>
<organism evidence="1 2">
    <name type="scientific">Populus trichocarpa</name>
    <name type="common">Western balsam poplar</name>
    <name type="synonym">Populus balsamifera subsp. trichocarpa</name>
    <dbReference type="NCBI Taxonomy" id="3694"/>
    <lineage>
        <taxon>Eukaryota</taxon>
        <taxon>Viridiplantae</taxon>
        <taxon>Streptophyta</taxon>
        <taxon>Embryophyta</taxon>
        <taxon>Tracheophyta</taxon>
        <taxon>Spermatophyta</taxon>
        <taxon>Magnoliopsida</taxon>
        <taxon>eudicotyledons</taxon>
        <taxon>Gunneridae</taxon>
        <taxon>Pentapetalae</taxon>
        <taxon>rosids</taxon>
        <taxon>fabids</taxon>
        <taxon>Malpighiales</taxon>
        <taxon>Salicaceae</taxon>
        <taxon>Saliceae</taxon>
        <taxon>Populus</taxon>
    </lineage>
</organism>
<evidence type="ECO:0000313" key="2">
    <source>
        <dbReference type="Proteomes" id="UP000006729"/>
    </source>
</evidence>
<keyword evidence="2" id="KW-1185">Reference proteome</keyword>
<name>A0A3N7G8P2_POPTR</name>
<proteinExistence type="predicted"/>
<dbReference type="Proteomes" id="UP000006729">
    <property type="component" value="Chromosome 5"/>
</dbReference>